<dbReference type="Proteomes" id="UP000018747">
    <property type="component" value="Unassembled WGS sequence"/>
</dbReference>
<name>V6IFK3_9LEPT</name>
<protein>
    <submittedName>
        <fullName evidence="1">Uncharacterized protein</fullName>
    </submittedName>
</protein>
<keyword evidence="2" id="KW-1185">Reference proteome</keyword>
<proteinExistence type="predicted"/>
<comment type="caution">
    <text evidence="1">The sequence shown here is derived from an EMBL/GenBank/DDBJ whole genome shotgun (WGS) entry which is preliminary data.</text>
</comment>
<organism evidence="1 2">
    <name type="scientific">Leptospira alexanderi serovar Manhao 3 str. L 60</name>
    <dbReference type="NCBI Taxonomy" id="1049759"/>
    <lineage>
        <taxon>Bacteria</taxon>
        <taxon>Pseudomonadati</taxon>
        <taxon>Spirochaetota</taxon>
        <taxon>Spirochaetia</taxon>
        <taxon>Leptospirales</taxon>
        <taxon>Leptospiraceae</taxon>
        <taxon>Leptospira</taxon>
    </lineage>
</organism>
<gene>
    <name evidence="1" type="ORF">LEP1GSC062_0908</name>
</gene>
<accession>V6IFK3</accession>
<dbReference type="EMBL" id="AHMT02000018">
    <property type="protein sequence ID" value="EQA63473.1"/>
    <property type="molecule type" value="Genomic_DNA"/>
</dbReference>
<dbReference type="AlphaFoldDB" id="V6IFK3"/>
<sequence>MSLLHELFFEEKLFKFFYDKREETKKMLFEHKNFLILSSRERALVYENRFEIGKK</sequence>
<evidence type="ECO:0000313" key="2">
    <source>
        <dbReference type="Proteomes" id="UP000018747"/>
    </source>
</evidence>
<evidence type="ECO:0000313" key="1">
    <source>
        <dbReference type="EMBL" id="EQA63473.1"/>
    </source>
</evidence>
<reference evidence="1" key="1">
    <citation type="submission" date="2013-05" db="EMBL/GenBank/DDBJ databases">
        <authorList>
            <person name="Harkins D.M."/>
            <person name="Durkin A.S."/>
            <person name="Brinkac L.M."/>
            <person name="Haft D.H."/>
            <person name="Selengut J.D."/>
            <person name="Sanka R."/>
            <person name="DePew J."/>
            <person name="Purushe J."/>
            <person name="Hartskeerl R.A."/>
            <person name="Ahmed A."/>
            <person name="van der Linden H."/>
            <person name="Goris M.G.A."/>
            <person name="Vinetz J.M."/>
            <person name="Sutton G.G."/>
            <person name="Nierman W.C."/>
            <person name="Fouts D.E."/>
        </authorList>
    </citation>
    <scope>NUCLEOTIDE SEQUENCE [LARGE SCALE GENOMIC DNA]</scope>
    <source>
        <strain evidence="1">L 60</strain>
    </source>
</reference>